<dbReference type="SFLD" id="SFLDG01098">
    <property type="entry name" value="Uncharacterised_Radical_SAM_Su"/>
    <property type="match status" value="1"/>
</dbReference>
<keyword evidence="3" id="KW-0408">Iron</keyword>
<comment type="caution">
    <text evidence="6">The sequence shown here is derived from an EMBL/GenBank/DDBJ whole genome shotgun (WGS) entry which is preliminary data.</text>
</comment>
<dbReference type="InterPro" id="IPR013785">
    <property type="entry name" value="Aldolase_TIM"/>
</dbReference>
<dbReference type="GO" id="GO:0004076">
    <property type="term" value="F:biotin synthase activity"/>
    <property type="evidence" value="ECO:0007669"/>
    <property type="project" value="UniProtKB-EC"/>
</dbReference>
<dbReference type="PANTHER" id="PTHR43726:SF1">
    <property type="entry name" value="BIOTIN SYNTHASE"/>
    <property type="match status" value="1"/>
</dbReference>
<evidence type="ECO:0000313" key="7">
    <source>
        <dbReference type="Proteomes" id="UP000610373"/>
    </source>
</evidence>
<dbReference type="InterPro" id="IPR034422">
    <property type="entry name" value="HydE/PylB-like"/>
</dbReference>
<evidence type="ECO:0000256" key="2">
    <source>
        <dbReference type="ARBA" id="ARBA00022723"/>
    </source>
</evidence>
<dbReference type="SUPFAM" id="SSF102114">
    <property type="entry name" value="Radical SAM enzymes"/>
    <property type="match status" value="1"/>
</dbReference>
<keyword evidence="4" id="KW-0411">Iron-sulfur</keyword>
<evidence type="ECO:0000256" key="1">
    <source>
        <dbReference type="ARBA" id="ARBA00022691"/>
    </source>
</evidence>
<dbReference type="Proteomes" id="UP000610373">
    <property type="component" value="Unassembled WGS sequence"/>
</dbReference>
<dbReference type="GO" id="GO:0051536">
    <property type="term" value="F:iron-sulfur cluster binding"/>
    <property type="evidence" value="ECO:0007669"/>
    <property type="project" value="UniProtKB-KW"/>
</dbReference>
<dbReference type="PROSITE" id="PS51918">
    <property type="entry name" value="RADICAL_SAM"/>
    <property type="match status" value="1"/>
</dbReference>
<dbReference type="InterPro" id="IPR058240">
    <property type="entry name" value="rSAM_sf"/>
</dbReference>
<evidence type="ECO:0000256" key="3">
    <source>
        <dbReference type="ARBA" id="ARBA00023004"/>
    </source>
</evidence>
<keyword evidence="1" id="KW-0949">S-adenosyl-L-methionine</keyword>
<evidence type="ECO:0000256" key="4">
    <source>
        <dbReference type="ARBA" id="ARBA00023014"/>
    </source>
</evidence>
<evidence type="ECO:0000259" key="5">
    <source>
        <dbReference type="PROSITE" id="PS51918"/>
    </source>
</evidence>
<reference evidence="6" key="1">
    <citation type="submission" date="2020-10" db="EMBL/GenBank/DDBJ databases">
        <authorList>
            <person name="Hahn C.J."/>
            <person name="Laso-Perez R."/>
            <person name="Vulcano F."/>
            <person name="Vaziourakis K.-M."/>
            <person name="Stokke R."/>
            <person name="Steen I.H."/>
            <person name="Teske A."/>
            <person name="Boetius A."/>
            <person name="Liebeke M."/>
            <person name="Amann R."/>
            <person name="Knittel K."/>
        </authorList>
    </citation>
    <scope>NUCLEOTIDE SEQUENCE</scope>
    <source>
        <strain evidence="6">Gfbio:e3339647-f889-4370-9287-4fb5cb688e4c:AG392O15_GoMArc1</strain>
    </source>
</reference>
<dbReference type="Pfam" id="PF04055">
    <property type="entry name" value="Radical_SAM"/>
    <property type="match status" value="1"/>
</dbReference>
<dbReference type="EMBL" id="CAJHIO010000010">
    <property type="protein sequence ID" value="CAD6492143.1"/>
    <property type="molecule type" value="Genomic_DNA"/>
</dbReference>
<protein>
    <submittedName>
        <fullName evidence="6">Biotin synthase</fullName>
        <ecNumber evidence="6">2.8.1.6</ecNumber>
    </submittedName>
</protein>
<dbReference type="InterPro" id="IPR006638">
    <property type="entry name" value="Elp3/MiaA/NifB-like_rSAM"/>
</dbReference>
<proteinExistence type="predicted"/>
<dbReference type="SMART" id="SM00729">
    <property type="entry name" value="Elp3"/>
    <property type="match status" value="1"/>
</dbReference>
<dbReference type="AlphaFoldDB" id="A0A811T953"/>
<sequence length="314" mass="35816">MKLRLSIGSAIILGLKNGKIDTLPTTIYTMLGESCVADCRYCAQARNSKADKKMLSRVIWPEFDLGDILDKIEDKAKRICVQTLKYPKLVDDLVYLINKIRERTNMPISACVNPLNKKTLIRLKKAGLDRIGVGLDCTSEKIFREMKPDFRWDNYMNFLKDMTGVFGTGSVHLIVGLGETDEEMIKTFQKTVDTDCYPALFVFTPVKGINLDYPQLDIERYRGLQLARYLIVNNMARYEDMVFENGKIGSVKISSSVLENVLSSGKPFQTSGCPDCNRPFYNEHPGGPIYNYPYPLNKDETKDVKDELKRYLRI</sequence>
<dbReference type="CDD" id="cd01335">
    <property type="entry name" value="Radical_SAM"/>
    <property type="match status" value="1"/>
</dbReference>
<feature type="domain" description="Radical SAM core" evidence="5">
    <location>
        <begin position="15"/>
        <end position="244"/>
    </location>
</feature>
<dbReference type="PANTHER" id="PTHR43726">
    <property type="entry name" value="3-METHYLORNITHINE SYNTHASE"/>
    <property type="match status" value="1"/>
</dbReference>
<evidence type="ECO:0000313" key="6">
    <source>
        <dbReference type="EMBL" id="CAD6492143.1"/>
    </source>
</evidence>
<dbReference type="InterPro" id="IPR007197">
    <property type="entry name" value="rSAM"/>
</dbReference>
<name>A0A811T953_9EURY</name>
<keyword evidence="6" id="KW-0808">Transferase</keyword>
<gene>
    <name evidence="6" type="primary">bioB</name>
    <name evidence="6" type="ORF">CHKLHMKO_00234</name>
</gene>
<dbReference type="Gene3D" id="3.20.20.70">
    <property type="entry name" value="Aldolase class I"/>
    <property type="match status" value="1"/>
</dbReference>
<organism evidence="6 7">
    <name type="scientific">Candidatus Argoarchaeum ethanivorans</name>
    <dbReference type="NCBI Taxonomy" id="2608793"/>
    <lineage>
        <taxon>Archaea</taxon>
        <taxon>Methanobacteriati</taxon>
        <taxon>Methanobacteriota</taxon>
        <taxon>Stenosarchaea group</taxon>
        <taxon>Methanomicrobia</taxon>
        <taxon>Methanosarcinales</taxon>
        <taxon>Methanosarcinales incertae sedis</taxon>
        <taxon>GOM Arc I cluster</taxon>
        <taxon>Candidatus Argoarchaeum</taxon>
    </lineage>
</organism>
<accession>A0A811T953</accession>
<dbReference type="SFLD" id="SFLDS00029">
    <property type="entry name" value="Radical_SAM"/>
    <property type="match status" value="1"/>
</dbReference>
<keyword evidence="2" id="KW-0479">Metal-binding</keyword>
<dbReference type="EC" id="2.8.1.6" evidence="6"/>
<dbReference type="GO" id="GO:0046872">
    <property type="term" value="F:metal ion binding"/>
    <property type="evidence" value="ECO:0007669"/>
    <property type="project" value="UniProtKB-KW"/>
</dbReference>